<feature type="binding site" evidence="6 8">
    <location>
        <begin position="60"/>
        <end position="65"/>
    </location>
    <ligand>
        <name>FMN</name>
        <dbReference type="ChEBI" id="CHEBI:58210"/>
    </ligand>
</feature>
<comment type="function">
    <text evidence="6">Catalyzes the oxidation of either pyridoxine 5'-phosphate (PNP) or pyridoxamine 5'-phosphate (PMP) into pyridoxal 5'-phosphate (PLP).</text>
</comment>
<evidence type="ECO:0000256" key="7">
    <source>
        <dbReference type="PIRSR" id="PIRSR000190-1"/>
    </source>
</evidence>
<dbReference type="STRING" id="511.UZ73_06865"/>
<dbReference type="PIRSF" id="PIRSF000190">
    <property type="entry name" value="Pyd_amn-ph_oxd"/>
    <property type="match status" value="1"/>
</dbReference>
<dbReference type="GO" id="GO:0004733">
    <property type="term" value="F:pyridoxamine phosphate oxidase activity"/>
    <property type="evidence" value="ECO:0007669"/>
    <property type="project" value="UniProtKB-UniRule"/>
</dbReference>
<dbReference type="Proteomes" id="UP000245216">
    <property type="component" value="Unassembled WGS sequence"/>
</dbReference>
<comment type="catalytic activity">
    <reaction evidence="6">
        <text>pyridoxine 5'-phosphate + O2 = pyridoxal 5'-phosphate + H2O2</text>
        <dbReference type="Rhea" id="RHEA:15149"/>
        <dbReference type="ChEBI" id="CHEBI:15379"/>
        <dbReference type="ChEBI" id="CHEBI:16240"/>
        <dbReference type="ChEBI" id="CHEBI:58589"/>
        <dbReference type="ChEBI" id="CHEBI:597326"/>
        <dbReference type="EC" id="1.4.3.5"/>
    </reaction>
</comment>
<feature type="binding site" evidence="6 7">
    <location>
        <position position="122"/>
    </location>
    <ligand>
        <name>substrate</name>
    </ligand>
</feature>
<protein>
    <recommendedName>
        <fullName evidence="6">Pyridoxine/pyridoxamine 5'-phosphate oxidase</fullName>
        <ecNumber evidence="6">1.4.3.5</ecNumber>
    </recommendedName>
    <alternativeName>
        <fullName evidence="6">PNP/PMP oxidase</fullName>
        <shortName evidence="6">PNPOx</shortName>
    </alternativeName>
    <alternativeName>
        <fullName evidence="6">Pyridoxal 5'-phosphate synthase</fullName>
    </alternativeName>
</protein>
<feature type="binding site" evidence="6 7">
    <location>
        <position position="65"/>
    </location>
    <ligand>
        <name>substrate</name>
    </ligand>
</feature>
<evidence type="ECO:0000256" key="4">
    <source>
        <dbReference type="ARBA" id="ARBA00023002"/>
    </source>
</evidence>
<feature type="binding site" evidence="6 8">
    <location>
        <position position="82"/>
    </location>
    <ligand>
        <name>FMN</name>
        <dbReference type="ChEBI" id="CHEBI:58210"/>
    </ligand>
</feature>
<feature type="binding site" evidence="6 8">
    <location>
        <begin position="139"/>
        <end position="140"/>
    </location>
    <ligand>
        <name>FMN</name>
        <dbReference type="ChEBI" id="CHEBI:58210"/>
    </ligand>
</feature>
<dbReference type="HAMAP" id="MF_01629">
    <property type="entry name" value="PdxH"/>
    <property type="match status" value="1"/>
</dbReference>
<dbReference type="PROSITE" id="PS01064">
    <property type="entry name" value="PYRIDOX_OXIDASE"/>
    <property type="match status" value="1"/>
</dbReference>
<feature type="binding site" evidence="6 7">
    <location>
        <begin position="188"/>
        <end position="190"/>
    </location>
    <ligand>
        <name>substrate</name>
    </ligand>
</feature>
<dbReference type="UniPathway" id="UPA01068">
    <property type="reaction ID" value="UER00304"/>
</dbReference>
<dbReference type="InterPro" id="IPR000659">
    <property type="entry name" value="Pyridox_Oxase"/>
</dbReference>
<dbReference type="EMBL" id="QEXO01000002">
    <property type="protein sequence ID" value="PWE14640.1"/>
    <property type="molecule type" value="Genomic_DNA"/>
</dbReference>
<dbReference type="NCBIfam" id="NF004231">
    <property type="entry name" value="PRK05679.1"/>
    <property type="match status" value="1"/>
</dbReference>
<accession>A0A2U2BKV7</accession>
<dbReference type="InterPro" id="IPR019576">
    <property type="entry name" value="Pyridoxamine_oxidase_dimer_C"/>
</dbReference>
<feature type="binding site" evidence="6 8">
    <location>
        <position position="182"/>
    </location>
    <ligand>
        <name>FMN</name>
        <dbReference type="ChEBI" id="CHEBI:58210"/>
    </ligand>
</feature>
<evidence type="ECO:0000256" key="8">
    <source>
        <dbReference type="PIRSR" id="PIRSR000190-2"/>
    </source>
</evidence>
<dbReference type="PANTHER" id="PTHR10851:SF0">
    <property type="entry name" value="PYRIDOXINE-5'-PHOSPHATE OXIDASE"/>
    <property type="match status" value="1"/>
</dbReference>
<feature type="binding site" evidence="6 8">
    <location>
        <position position="192"/>
    </location>
    <ligand>
        <name>FMN</name>
        <dbReference type="ChEBI" id="CHEBI:58210"/>
    </ligand>
</feature>
<name>A0A2U2BKV7_ALCFA</name>
<gene>
    <name evidence="6 11" type="primary">pdxH</name>
    <name evidence="11" type="ORF">DF183_07955</name>
</gene>
<sequence length="210" mass="24280">MSLADFRNEYERFSLSENELCADPRQQFQRWLDQAIELKEVEPTAMTLATVNAEGRPSARVVLLKGYDEQGLVFFTNYASRKGTDLDQNPWASLSFFWASMQRQVRFEGRISRISAAESDEYFHSRPLGSRIGAWASPQSQPISRAELDARAKQYTESLGEHPARPEHWGGFRLTPDHVEFWQGRASRLHDRLVFDRKDQSDWQVSRLAP</sequence>
<evidence type="ECO:0000256" key="3">
    <source>
        <dbReference type="ARBA" id="ARBA00022643"/>
    </source>
</evidence>
<evidence type="ECO:0000256" key="5">
    <source>
        <dbReference type="ARBA" id="ARBA00023096"/>
    </source>
</evidence>
<dbReference type="NCBIfam" id="TIGR00558">
    <property type="entry name" value="pdxH"/>
    <property type="match status" value="1"/>
</dbReference>
<feature type="binding site" evidence="6 7">
    <location>
        <position position="130"/>
    </location>
    <ligand>
        <name>substrate</name>
    </ligand>
</feature>
<dbReference type="GO" id="GO:0010181">
    <property type="term" value="F:FMN binding"/>
    <property type="evidence" value="ECO:0007669"/>
    <property type="project" value="UniProtKB-UniRule"/>
</dbReference>
<feature type="binding site" evidence="6 7">
    <location>
        <position position="126"/>
    </location>
    <ligand>
        <name>substrate</name>
    </ligand>
</feature>
<dbReference type="InterPro" id="IPR011576">
    <property type="entry name" value="Pyridox_Oxase_N"/>
</dbReference>
<feature type="binding site" evidence="6 8">
    <location>
        <begin position="75"/>
        <end position="76"/>
    </location>
    <ligand>
        <name>FMN</name>
        <dbReference type="ChEBI" id="CHEBI:58210"/>
    </ligand>
</feature>
<evidence type="ECO:0000313" key="12">
    <source>
        <dbReference type="Proteomes" id="UP000245216"/>
    </source>
</evidence>
<dbReference type="InterPro" id="IPR012349">
    <property type="entry name" value="Split_barrel_FMN-bd"/>
</dbReference>
<feature type="domain" description="Pyridoxamine 5'-phosphate oxidase N-terminal" evidence="9">
    <location>
        <begin position="42"/>
        <end position="144"/>
    </location>
</feature>
<dbReference type="RefSeq" id="WP_045930933.1">
    <property type="nucleotide sequence ID" value="NZ_CP013119.1"/>
</dbReference>
<comment type="similarity">
    <text evidence="1 6">Belongs to the pyridoxamine 5'-phosphate oxidase family.</text>
</comment>
<evidence type="ECO:0000256" key="1">
    <source>
        <dbReference type="ARBA" id="ARBA00007301"/>
    </source>
</evidence>
<evidence type="ECO:0000256" key="6">
    <source>
        <dbReference type="HAMAP-Rule" id="MF_01629"/>
    </source>
</evidence>
<keyword evidence="5 6" id="KW-0664">Pyridoxine biosynthesis</keyword>
<dbReference type="GeneID" id="29369871"/>
<proteinExistence type="inferred from homology"/>
<dbReference type="AlphaFoldDB" id="A0A2U2BKV7"/>
<keyword evidence="3 6" id="KW-0288">FMN</keyword>
<reference evidence="11 12" key="2">
    <citation type="submission" date="2018-05" db="EMBL/GenBank/DDBJ databases">
        <authorList>
            <person name="Lanie J.A."/>
            <person name="Ng W.-L."/>
            <person name="Kazmierczak K.M."/>
            <person name="Andrzejewski T.M."/>
            <person name="Davidsen T.M."/>
            <person name="Wayne K.J."/>
            <person name="Tettelin H."/>
            <person name="Glass J.I."/>
            <person name="Rusch D."/>
            <person name="Podicherti R."/>
            <person name="Tsui H.-C.T."/>
            <person name="Winkler M.E."/>
        </authorList>
    </citation>
    <scope>NUCLEOTIDE SEQUENCE [LARGE SCALE GENOMIC DNA]</scope>
    <source>
        <strain evidence="11 12">YBY</strain>
    </source>
</reference>
<comment type="catalytic activity">
    <reaction evidence="6">
        <text>pyridoxamine 5'-phosphate + O2 + H2O = pyridoxal 5'-phosphate + H2O2 + NH4(+)</text>
        <dbReference type="Rhea" id="RHEA:15817"/>
        <dbReference type="ChEBI" id="CHEBI:15377"/>
        <dbReference type="ChEBI" id="CHEBI:15379"/>
        <dbReference type="ChEBI" id="CHEBI:16240"/>
        <dbReference type="ChEBI" id="CHEBI:28938"/>
        <dbReference type="ChEBI" id="CHEBI:58451"/>
        <dbReference type="ChEBI" id="CHEBI:597326"/>
        <dbReference type="EC" id="1.4.3.5"/>
    </reaction>
</comment>
<feature type="binding site" evidence="7">
    <location>
        <begin position="7"/>
        <end position="10"/>
    </location>
    <ligand>
        <name>substrate</name>
    </ligand>
</feature>
<reference evidence="11 12" key="1">
    <citation type="submission" date="2018-05" db="EMBL/GenBank/DDBJ databases">
        <title>Genome Sequence of an Efficient Indole-Degrading Bacterium, Alcaligenes sp.YBY.</title>
        <authorList>
            <person name="Yang B."/>
        </authorList>
    </citation>
    <scope>NUCLEOTIDE SEQUENCE [LARGE SCALE GENOMIC DNA]</scope>
    <source>
        <strain evidence="11 12">YBY</strain>
    </source>
</reference>
<dbReference type="Gene3D" id="2.30.110.10">
    <property type="entry name" value="Electron Transport, Fmn-binding Protein, Chain A"/>
    <property type="match status" value="1"/>
</dbReference>
<dbReference type="GO" id="GO:0008615">
    <property type="term" value="P:pyridoxine biosynthetic process"/>
    <property type="evidence" value="ECO:0007669"/>
    <property type="project" value="UniProtKB-UniRule"/>
</dbReference>
<evidence type="ECO:0000259" key="9">
    <source>
        <dbReference type="Pfam" id="PF01243"/>
    </source>
</evidence>
<dbReference type="EC" id="1.4.3.5" evidence="6"/>
<feature type="binding site" evidence="6 8">
    <location>
        <position position="104"/>
    </location>
    <ligand>
        <name>FMN</name>
        <dbReference type="ChEBI" id="CHEBI:58210"/>
    </ligand>
</feature>
<comment type="caution">
    <text evidence="11">The sequence shown here is derived from an EMBL/GenBank/DDBJ whole genome shotgun (WGS) entry which is preliminary data.</text>
</comment>
<organism evidence="11 12">
    <name type="scientific">Alcaligenes faecalis</name>
    <dbReference type="NCBI Taxonomy" id="511"/>
    <lineage>
        <taxon>Bacteria</taxon>
        <taxon>Pseudomonadati</taxon>
        <taxon>Pseudomonadota</taxon>
        <taxon>Betaproteobacteria</taxon>
        <taxon>Burkholderiales</taxon>
        <taxon>Alcaligenaceae</taxon>
        <taxon>Alcaligenes</taxon>
    </lineage>
</organism>
<evidence type="ECO:0000256" key="2">
    <source>
        <dbReference type="ARBA" id="ARBA00022630"/>
    </source>
</evidence>
<dbReference type="KEGG" id="afa:UZ73_06865"/>
<feature type="domain" description="Pyridoxine 5'-phosphate oxidase dimerisation C-terminal" evidence="10">
    <location>
        <begin position="169"/>
        <end position="210"/>
    </location>
</feature>
<dbReference type="Pfam" id="PF10590">
    <property type="entry name" value="PNP_phzG_C"/>
    <property type="match status" value="1"/>
</dbReference>
<keyword evidence="4 6" id="KW-0560">Oxidoreductase</keyword>
<comment type="cofactor">
    <cofactor evidence="6 8">
        <name>FMN</name>
        <dbReference type="ChEBI" id="CHEBI:58210"/>
    </cofactor>
    <text evidence="6 8">Binds 1 FMN per subunit.</text>
</comment>
<comment type="pathway">
    <text evidence="6">Cofactor metabolism; pyridoxal 5'-phosphate salvage; pyridoxal 5'-phosphate from pyridoxamine 5'-phosphate: step 1/1.</text>
</comment>
<dbReference type="PANTHER" id="PTHR10851">
    <property type="entry name" value="PYRIDOXINE-5-PHOSPHATE OXIDASE"/>
    <property type="match status" value="1"/>
</dbReference>
<comment type="pathway">
    <text evidence="6">Cofactor metabolism; pyridoxal 5'-phosphate salvage; pyridoxal 5'-phosphate from pyridoxine 5'-phosphate: step 1/1.</text>
</comment>
<dbReference type="Pfam" id="PF01243">
    <property type="entry name" value="PNPOx_N"/>
    <property type="match status" value="1"/>
</dbReference>
<evidence type="ECO:0000313" key="11">
    <source>
        <dbReference type="EMBL" id="PWE14640.1"/>
    </source>
</evidence>
<dbReference type="InterPro" id="IPR019740">
    <property type="entry name" value="Pyridox_Oxase_CS"/>
</dbReference>
<evidence type="ECO:0000259" key="10">
    <source>
        <dbReference type="Pfam" id="PF10590"/>
    </source>
</evidence>
<keyword evidence="2 6" id="KW-0285">Flavoprotein</keyword>
<feature type="binding site" evidence="6 8">
    <location>
        <position position="81"/>
    </location>
    <ligand>
        <name>FMN</name>
        <dbReference type="ChEBI" id="CHEBI:58210"/>
    </ligand>
</feature>
<dbReference type="SUPFAM" id="SSF50475">
    <property type="entry name" value="FMN-binding split barrel"/>
    <property type="match status" value="1"/>
</dbReference>
<comment type="subunit">
    <text evidence="6">Homodimer.</text>
</comment>